<dbReference type="OrthoDB" id="9986634at2759"/>
<dbReference type="InterPro" id="IPR011990">
    <property type="entry name" value="TPR-like_helical_dom_sf"/>
</dbReference>
<dbReference type="Gene3D" id="1.25.40.10">
    <property type="entry name" value="Tetratricopeptide repeat domain"/>
    <property type="match status" value="3"/>
</dbReference>
<evidence type="ECO:0000313" key="3">
    <source>
        <dbReference type="RefSeq" id="XP_035868868.1"/>
    </source>
</evidence>
<organism evidence="2 3">
    <name type="scientific">Phyllostomus discolor</name>
    <name type="common">pale spear-nosed bat</name>
    <dbReference type="NCBI Taxonomy" id="89673"/>
    <lineage>
        <taxon>Eukaryota</taxon>
        <taxon>Metazoa</taxon>
        <taxon>Chordata</taxon>
        <taxon>Craniata</taxon>
        <taxon>Vertebrata</taxon>
        <taxon>Euteleostomi</taxon>
        <taxon>Mammalia</taxon>
        <taxon>Eutheria</taxon>
        <taxon>Laurasiatheria</taxon>
        <taxon>Chiroptera</taxon>
        <taxon>Yangochiroptera</taxon>
        <taxon>Phyllostomidae</taxon>
        <taxon>Phyllostominae</taxon>
        <taxon>Phyllostomus</taxon>
    </lineage>
</organism>
<dbReference type="GeneID" id="114488658"/>
<name>A0A7E6CPH4_9CHIR</name>
<dbReference type="AlphaFoldDB" id="A0A7E6CPH4"/>
<sequence>MVIKLCKDSPGCCDGNQPGKSGCRGTGVIPGKKGMENLSGAQEENANKNMQEAQEMHISNHLDEVVAAVSIAPGKKVPSKLPQTLLFQPPREKLHLCEEKAKSYSSRLEYKQAIPELVRCVALTRICYGDCHWKLAEAYVNLAQGYLRLKGLARQAKQHAEKAKEVLADSIVPPGNDNTDVFRCSIELFHTMGRALLSLQKFKEAAENLTKAARLSKELLQCGRIVEEEWMEIQAQVKLSFAQLYQSQKRSKEALPHYQEALEYTEISKGDNSPECVPILRELAGAEQALKQHDTAINHLLQAHRIVLSGEPSEEEAAVSAHWVARAALASGRLEYHDVAEQYFQESLDKLKDAEGTGKAKFLSVQDEYCHFLQVSGQEERAASILRESLEAKVGVFGHLSPEVAETYRLLGEAHLAQGNLGAAHRKLSKCLQIQTLLYGAQDKRTLATQQSMDVLSKAPDVAGKLRQALRARPAFCTGVAPPSTLGKARPLAVD</sequence>
<evidence type="ECO:0000256" key="1">
    <source>
        <dbReference type="PROSITE-ProRule" id="PRU00339"/>
    </source>
</evidence>
<evidence type="ECO:0000313" key="2">
    <source>
        <dbReference type="Proteomes" id="UP000504628"/>
    </source>
</evidence>
<accession>A0A7E6CPH4</accession>
<dbReference type="SMART" id="SM00028">
    <property type="entry name" value="TPR"/>
    <property type="match status" value="3"/>
</dbReference>
<gene>
    <name evidence="3" type="primary">TTC23</name>
</gene>
<dbReference type="PANTHER" id="PTHR14485:SF3">
    <property type="entry name" value="TETRATRICOPEPTIDE REPEAT PROTEIN 23"/>
    <property type="match status" value="1"/>
</dbReference>
<feature type="repeat" description="TPR" evidence="1">
    <location>
        <begin position="186"/>
        <end position="219"/>
    </location>
</feature>
<dbReference type="SUPFAM" id="SSF48452">
    <property type="entry name" value="TPR-like"/>
    <property type="match status" value="3"/>
</dbReference>
<dbReference type="InParanoid" id="A0A7E6CPH4"/>
<dbReference type="InterPro" id="IPR019734">
    <property type="entry name" value="TPR_rpt"/>
</dbReference>
<dbReference type="FunCoup" id="A0A7E6CPH4">
    <property type="interactions" value="266"/>
</dbReference>
<dbReference type="InterPro" id="IPR042621">
    <property type="entry name" value="TTC23/TTC23L"/>
</dbReference>
<keyword evidence="1" id="KW-0802">TPR repeat</keyword>
<dbReference type="Pfam" id="PF13424">
    <property type="entry name" value="TPR_12"/>
    <property type="match status" value="1"/>
</dbReference>
<dbReference type="PANTHER" id="PTHR14485">
    <property type="entry name" value="TETRATRICOPEPTIDE REPEAT PROTEIN 23"/>
    <property type="match status" value="1"/>
</dbReference>
<dbReference type="Proteomes" id="UP000504628">
    <property type="component" value="Chromosome 12"/>
</dbReference>
<reference evidence="3" key="1">
    <citation type="submission" date="2025-08" db="UniProtKB">
        <authorList>
            <consortium name="RefSeq"/>
        </authorList>
    </citation>
    <scope>IDENTIFICATION</scope>
    <source>
        <tissue evidence="3">Muscle</tissue>
    </source>
</reference>
<keyword evidence="2" id="KW-1185">Reference proteome</keyword>
<protein>
    <submittedName>
        <fullName evidence="3">Tetratricopeptide repeat protein 23 isoform X1</fullName>
    </submittedName>
</protein>
<dbReference type="RefSeq" id="XP_035868868.1">
    <property type="nucleotide sequence ID" value="XM_036012975.1"/>
</dbReference>
<proteinExistence type="predicted"/>
<dbReference type="CTD" id="64927"/>
<dbReference type="PROSITE" id="PS50005">
    <property type="entry name" value="TPR"/>
    <property type="match status" value="1"/>
</dbReference>